<gene>
    <name evidence="11" type="ORF">PROFUN_14256</name>
</gene>
<dbReference type="FunFam" id="2.30.29.170:FF:000002">
    <property type="entry name" value="EF-hand domain (C-terminal) containing 1"/>
    <property type="match status" value="1"/>
</dbReference>
<evidence type="ECO:0008006" key="13">
    <source>
        <dbReference type="Google" id="ProtNLM"/>
    </source>
</evidence>
<evidence type="ECO:0000256" key="2">
    <source>
        <dbReference type="ARBA" id="ARBA00022490"/>
    </source>
</evidence>
<evidence type="ECO:0000313" key="11">
    <source>
        <dbReference type="EMBL" id="PRP79273.1"/>
    </source>
</evidence>
<proteinExistence type="predicted"/>
<feature type="domain" description="DM10" evidence="10">
    <location>
        <begin position="300"/>
        <end position="402"/>
    </location>
</feature>
<dbReference type="PANTHER" id="PTHR12086">
    <property type="entry name" value="EF-HAND DOMAIN C-TERMINAL CONTAINING PROTEIN"/>
    <property type="match status" value="1"/>
</dbReference>
<comment type="subcellular location">
    <subcellularLocation>
        <location evidence="1">Cytoplasm</location>
        <location evidence="1">Cytoskeleton</location>
        <location evidence="1">Flagellum axoneme</location>
    </subcellularLocation>
</comment>
<evidence type="ECO:0000256" key="8">
    <source>
        <dbReference type="SAM" id="MobiDB-lite"/>
    </source>
</evidence>
<feature type="region of interest" description="Disordered" evidence="8">
    <location>
        <begin position="37"/>
        <end position="75"/>
    </location>
</feature>
<evidence type="ECO:0000313" key="12">
    <source>
        <dbReference type="Proteomes" id="UP000241769"/>
    </source>
</evidence>
<dbReference type="PROSITE" id="PS50222">
    <property type="entry name" value="EF_HAND_2"/>
    <property type="match status" value="1"/>
</dbReference>
<keyword evidence="7" id="KW-0966">Cell projection</keyword>
<keyword evidence="6" id="KW-0206">Cytoskeleton</keyword>
<evidence type="ECO:0000256" key="7">
    <source>
        <dbReference type="ARBA" id="ARBA00023273"/>
    </source>
</evidence>
<dbReference type="Proteomes" id="UP000241769">
    <property type="component" value="Unassembled WGS sequence"/>
</dbReference>
<dbReference type="GO" id="GO:0005509">
    <property type="term" value="F:calcium ion binding"/>
    <property type="evidence" value="ECO:0007669"/>
    <property type="project" value="InterPro"/>
</dbReference>
<dbReference type="InterPro" id="IPR002048">
    <property type="entry name" value="EF_hand_dom"/>
</dbReference>
<dbReference type="InterPro" id="IPR006602">
    <property type="entry name" value="DM10_dom"/>
</dbReference>
<evidence type="ECO:0000259" key="10">
    <source>
        <dbReference type="PROSITE" id="PS51336"/>
    </source>
</evidence>
<feature type="domain" description="DM10" evidence="10">
    <location>
        <begin position="151"/>
        <end position="255"/>
    </location>
</feature>
<comment type="caution">
    <text evidence="11">The sequence shown here is derived from an EMBL/GenBank/DDBJ whole genome shotgun (WGS) entry which is preliminary data.</text>
</comment>
<name>A0A2P6N5P1_9EUKA</name>
<evidence type="ECO:0000256" key="1">
    <source>
        <dbReference type="ARBA" id="ARBA00004611"/>
    </source>
</evidence>
<dbReference type="Gene3D" id="2.30.29.170">
    <property type="match status" value="3"/>
</dbReference>
<dbReference type="InParanoid" id="A0A2P6N5P1"/>
<feature type="domain" description="EF-hand" evidence="9">
    <location>
        <begin position="611"/>
        <end position="641"/>
    </location>
</feature>
<reference evidence="11 12" key="1">
    <citation type="journal article" date="2018" name="Genome Biol. Evol.">
        <title>Multiple Roots of Fruiting Body Formation in Amoebozoa.</title>
        <authorList>
            <person name="Hillmann F."/>
            <person name="Forbes G."/>
            <person name="Novohradska S."/>
            <person name="Ferling I."/>
            <person name="Riege K."/>
            <person name="Groth M."/>
            <person name="Westermann M."/>
            <person name="Marz M."/>
            <person name="Spaller T."/>
            <person name="Winckler T."/>
            <person name="Schaap P."/>
            <person name="Glockner G."/>
        </authorList>
    </citation>
    <scope>NUCLEOTIDE SEQUENCE [LARGE SCALE GENOMIC DNA]</scope>
    <source>
        <strain evidence="11 12">Jena</strain>
    </source>
</reference>
<evidence type="ECO:0000256" key="4">
    <source>
        <dbReference type="ARBA" id="ARBA00022846"/>
    </source>
</evidence>
<keyword evidence="12" id="KW-1185">Reference proteome</keyword>
<dbReference type="Pfam" id="PF06565">
    <property type="entry name" value="DM10_dom"/>
    <property type="match status" value="3"/>
</dbReference>
<keyword evidence="2" id="KW-0963">Cytoplasm</keyword>
<evidence type="ECO:0000256" key="5">
    <source>
        <dbReference type="ARBA" id="ARBA00023069"/>
    </source>
</evidence>
<dbReference type="OrthoDB" id="10255210at2759"/>
<dbReference type="SMART" id="SM00676">
    <property type="entry name" value="DM10"/>
    <property type="match status" value="3"/>
</dbReference>
<dbReference type="PROSITE" id="PS51336">
    <property type="entry name" value="DM10"/>
    <property type="match status" value="3"/>
</dbReference>
<dbReference type="EMBL" id="MDYQ01000190">
    <property type="protein sequence ID" value="PRP79273.1"/>
    <property type="molecule type" value="Genomic_DNA"/>
</dbReference>
<sequence>MRGSLALHLRKNLYIGIPQTQSNKAAEMSSQLPLLPGYSVGETSPAKRRQQTLGFKNGIPIQRPPSRGSNTRTTLNDSLSLTATSSSEKIDADIQLTLAVPVDEKEFTWDPSLTYGVMTKEVLAPRPKSRLLPELAASTVPPQRMTNVLTDHQVLSFEGYFVEAVQFSAIERERVRKCIVNFFLEDGTILVKEPKETNSGIPQGVLIRRQRIPKSDRDAYRAEDLSVAREVEFFAKRIRLTGADAFTTGYYRDVFGIDLGQAEAVPTDPYLIQRKKMETPIKRIVANPSKDKLRKFLKNDGIVLRFYCYWDNRENMFGEVRPFIIHYFLVDDTVEVREVQTTNSGYHPFAIFLKRARLPTTDGKGFISDKDIKVGSNLNIFGRDFFIHDCDRRTRDYYKTKFGWNLEAVKTATLQEEPGSTQRKPIQNEETRKNFQKMLDNDHKVLRFSSSLVSDQPDDYSRVFVVSFYLSDDTVGIYEPPQRNSGMLGGKFLERRRLVKPAAELGPSQFGASTPGVVTSGNTFYEANDFYVGAVVDVFNHKFYLMDADQFAFNWMEANPDQWPYSDLHRIMTRLQEVGVVGQIEEELQRIDSANWGYVSLGEFREAIMSFEEQEIITLARRCDIEGEGKINYGELKKAIQ</sequence>
<keyword evidence="5" id="KW-0969">Cilium</keyword>
<keyword evidence="3" id="KW-0677">Repeat</keyword>
<protein>
    <recommendedName>
        <fullName evidence="13">EF-hand domain-containing protein</fullName>
    </recommendedName>
</protein>
<evidence type="ECO:0000259" key="9">
    <source>
        <dbReference type="PROSITE" id="PS50222"/>
    </source>
</evidence>
<dbReference type="STRING" id="1890364.A0A2P6N5P1"/>
<evidence type="ECO:0000256" key="6">
    <source>
        <dbReference type="ARBA" id="ARBA00023212"/>
    </source>
</evidence>
<dbReference type="InterPro" id="IPR011992">
    <property type="entry name" value="EF-hand-dom_pair"/>
</dbReference>
<feature type="domain" description="DM10" evidence="10">
    <location>
        <begin position="442"/>
        <end position="560"/>
    </location>
</feature>
<dbReference type="FunFam" id="2.30.29.170:FF:000004">
    <property type="entry name" value="EF-hand domain containing 2"/>
    <property type="match status" value="1"/>
</dbReference>
<keyword evidence="4" id="KW-0282">Flagellum</keyword>
<organism evidence="11 12">
    <name type="scientific">Planoprotostelium fungivorum</name>
    <dbReference type="NCBI Taxonomy" id="1890364"/>
    <lineage>
        <taxon>Eukaryota</taxon>
        <taxon>Amoebozoa</taxon>
        <taxon>Evosea</taxon>
        <taxon>Variosea</taxon>
        <taxon>Cavosteliida</taxon>
        <taxon>Cavosteliaceae</taxon>
        <taxon>Planoprotostelium</taxon>
    </lineage>
</organism>
<evidence type="ECO:0000256" key="3">
    <source>
        <dbReference type="ARBA" id="ARBA00022737"/>
    </source>
</evidence>
<dbReference type="AlphaFoldDB" id="A0A2P6N5P1"/>
<dbReference type="InterPro" id="IPR040193">
    <property type="entry name" value="EFHC1/EFHC2/EFHB"/>
</dbReference>
<accession>A0A2P6N5P1</accession>
<dbReference type="SUPFAM" id="SSF47473">
    <property type="entry name" value="EF-hand"/>
    <property type="match status" value="1"/>
</dbReference>